<evidence type="ECO:0000256" key="1">
    <source>
        <dbReference type="SAM" id="Phobius"/>
    </source>
</evidence>
<comment type="caution">
    <text evidence="2">The sequence shown here is derived from an EMBL/GenBank/DDBJ whole genome shotgun (WGS) entry which is preliminary data.</text>
</comment>
<dbReference type="eggNOG" id="COG1294">
    <property type="taxonomic scope" value="Bacteria"/>
</dbReference>
<accession>W4VJF5</accession>
<dbReference type="AlphaFoldDB" id="W4VJF5"/>
<dbReference type="STRING" id="1298598.JCM21714_1952"/>
<dbReference type="Proteomes" id="UP000019102">
    <property type="component" value="Unassembled WGS sequence"/>
</dbReference>
<evidence type="ECO:0000313" key="3">
    <source>
        <dbReference type="Proteomes" id="UP000019102"/>
    </source>
</evidence>
<gene>
    <name evidence="2" type="ORF">JCM21714_1952</name>
</gene>
<organism evidence="2 3">
    <name type="scientific">Gracilibacillus boraciitolerans JCM 21714</name>
    <dbReference type="NCBI Taxonomy" id="1298598"/>
    <lineage>
        <taxon>Bacteria</taxon>
        <taxon>Bacillati</taxon>
        <taxon>Bacillota</taxon>
        <taxon>Bacilli</taxon>
        <taxon>Bacillales</taxon>
        <taxon>Bacillaceae</taxon>
        <taxon>Gracilibacillus</taxon>
    </lineage>
</organism>
<name>W4VJF5_9BACI</name>
<reference evidence="2 3" key="1">
    <citation type="journal article" date="2014" name="Genome Announc.">
        <title>Draft Genome Sequence of the Boron-Tolerant and Moderately Halotolerant Bacterium Gracilibacillus boraciitolerans JCM 21714T.</title>
        <authorList>
            <person name="Ahmed I."/>
            <person name="Oshima K."/>
            <person name="Suda W."/>
            <person name="Kitamura K."/>
            <person name="Iida T."/>
            <person name="Ohmori Y."/>
            <person name="Fujiwara T."/>
            <person name="Hattori M."/>
            <person name="Ohkuma M."/>
        </authorList>
    </citation>
    <scope>NUCLEOTIDE SEQUENCE [LARGE SCALE GENOMIC DNA]</scope>
    <source>
        <strain evidence="2 3">JCM 21714</strain>
    </source>
</reference>
<keyword evidence="1" id="KW-1133">Transmembrane helix</keyword>
<keyword evidence="3" id="KW-1185">Reference proteome</keyword>
<dbReference type="EMBL" id="BAVS01000008">
    <property type="protein sequence ID" value="GAE92928.1"/>
    <property type="molecule type" value="Genomic_DNA"/>
</dbReference>
<feature type="transmembrane region" description="Helical" evidence="1">
    <location>
        <begin position="6"/>
        <end position="31"/>
    </location>
</feature>
<sequence>MAYQLIGISVLWIFLFGYIIVASIDFGAGFFNAYSVFRNKHHIISNIIQRYLSLFGK</sequence>
<protein>
    <submittedName>
        <fullName evidence="2">Cytochrome d ubiquinol oxidase subunit II</fullName>
    </submittedName>
</protein>
<keyword evidence="1" id="KW-0812">Transmembrane</keyword>
<proteinExistence type="predicted"/>
<evidence type="ECO:0000313" key="2">
    <source>
        <dbReference type="EMBL" id="GAE92928.1"/>
    </source>
</evidence>
<keyword evidence="1" id="KW-0472">Membrane</keyword>